<accession>A0A835IWE8</accession>
<comment type="caution">
    <text evidence="4">The sequence shown here is derived from an EMBL/GenBank/DDBJ whole genome shotgun (WGS) entry which is preliminary data.</text>
</comment>
<sequence>MELKKFLRSLGLSEQFISTKSRVFSGFGLGVIASVLLLTVLFLNHPLKASLLYPVVQGFSSTKSPLVSWPFQFSSRNKTAQEGIFKEVSKNSSFTAFNDGNLVSNKSQSGNFTGNEKNITVMVVEKTYQGNLSRQDYNCSIDFVSSPFLVRESSTGSTNGLTETLRLDLMDRTAPMYHDAEIVVFNTGHWWTHEKTSKGENYYQEGKHVYPRLKVMEAYTKALTTWSRWIDSNVDVSKTQVFFRGYSVTHFRGGQWNSGGQCHKEFEPIYNDTYLAKYPAKMKALESVMRRMKTPVAYLNISKLSDYRKDAHPSIYRKEYKTLEEKIEAERSQDCSHWCLPGVPDTWNELLYASLLKIGRGSWRR</sequence>
<evidence type="ECO:0000256" key="2">
    <source>
        <dbReference type="SAM" id="Phobius"/>
    </source>
</evidence>
<dbReference type="InterPro" id="IPR026057">
    <property type="entry name" value="TBL_C"/>
</dbReference>
<dbReference type="Proteomes" id="UP000631114">
    <property type="component" value="Unassembled WGS sequence"/>
</dbReference>
<evidence type="ECO:0000313" key="4">
    <source>
        <dbReference type="EMBL" id="KAF9624513.1"/>
    </source>
</evidence>
<organism evidence="4 5">
    <name type="scientific">Coptis chinensis</name>
    <dbReference type="NCBI Taxonomy" id="261450"/>
    <lineage>
        <taxon>Eukaryota</taxon>
        <taxon>Viridiplantae</taxon>
        <taxon>Streptophyta</taxon>
        <taxon>Embryophyta</taxon>
        <taxon>Tracheophyta</taxon>
        <taxon>Spermatophyta</taxon>
        <taxon>Magnoliopsida</taxon>
        <taxon>Ranunculales</taxon>
        <taxon>Ranunculaceae</taxon>
        <taxon>Coptidoideae</taxon>
        <taxon>Coptis</taxon>
    </lineage>
</organism>
<keyword evidence="2" id="KW-0472">Membrane</keyword>
<keyword evidence="5" id="KW-1185">Reference proteome</keyword>
<gene>
    <name evidence="4" type="ORF">IFM89_011626</name>
</gene>
<proteinExistence type="inferred from homology"/>
<protein>
    <recommendedName>
        <fullName evidence="3">Trichome birefringence-like C-terminal domain-containing protein</fullName>
    </recommendedName>
</protein>
<name>A0A835IWE8_9MAGN</name>
<feature type="domain" description="Trichome birefringence-like C-terminal" evidence="3">
    <location>
        <begin position="129"/>
        <end position="353"/>
    </location>
</feature>
<dbReference type="AlphaFoldDB" id="A0A835IWE8"/>
<dbReference type="PANTHER" id="PTHR32285:SF208">
    <property type="entry name" value="PROTEIN TRICHOME BIREFRINGENCE-LIKE 2"/>
    <property type="match status" value="1"/>
</dbReference>
<evidence type="ECO:0000256" key="1">
    <source>
        <dbReference type="ARBA" id="ARBA00007727"/>
    </source>
</evidence>
<dbReference type="InterPro" id="IPR029962">
    <property type="entry name" value="TBL"/>
</dbReference>
<comment type="similarity">
    <text evidence="1">Belongs to the PC-esterase family. TBL subfamily.</text>
</comment>
<dbReference type="GO" id="GO:0005794">
    <property type="term" value="C:Golgi apparatus"/>
    <property type="evidence" value="ECO:0007669"/>
    <property type="project" value="TreeGrafter"/>
</dbReference>
<evidence type="ECO:0000259" key="3">
    <source>
        <dbReference type="Pfam" id="PF13839"/>
    </source>
</evidence>
<dbReference type="OrthoDB" id="630188at2759"/>
<reference evidence="4 5" key="1">
    <citation type="submission" date="2020-10" db="EMBL/GenBank/DDBJ databases">
        <title>The Coptis chinensis genome and diversification of protoberbering-type alkaloids.</title>
        <authorList>
            <person name="Wang B."/>
            <person name="Shu S."/>
            <person name="Song C."/>
            <person name="Liu Y."/>
        </authorList>
    </citation>
    <scope>NUCLEOTIDE SEQUENCE [LARGE SCALE GENOMIC DNA]</scope>
    <source>
        <strain evidence="4">HL-2020</strain>
        <tissue evidence="4">Leaf</tissue>
    </source>
</reference>
<dbReference type="GO" id="GO:0016413">
    <property type="term" value="F:O-acetyltransferase activity"/>
    <property type="evidence" value="ECO:0007669"/>
    <property type="project" value="InterPro"/>
</dbReference>
<dbReference type="PANTHER" id="PTHR32285">
    <property type="entry name" value="PROTEIN TRICHOME BIREFRINGENCE-LIKE 9-RELATED"/>
    <property type="match status" value="1"/>
</dbReference>
<keyword evidence="2" id="KW-1133">Transmembrane helix</keyword>
<dbReference type="EMBL" id="JADFTS010000001">
    <property type="protein sequence ID" value="KAF9624513.1"/>
    <property type="molecule type" value="Genomic_DNA"/>
</dbReference>
<feature type="transmembrane region" description="Helical" evidence="2">
    <location>
        <begin position="21"/>
        <end position="43"/>
    </location>
</feature>
<evidence type="ECO:0000313" key="5">
    <source>
        <dbReference type="Proteomes" id="UP000631114"/>
    </source>
</evidence>
<keyword evidence="2" id="KW-0812">Transmembrane</keyword>
<dbReference type="Pfam" id="PF13839">
    <property type="entry name" value="PC-Esterase"/>
    <property type="match status" value="1"/>
</dbReference>